<dbReference type="PANTHER" id="PTHR16099">
    <property type="entry name" value="8-OXO-DGTP DIPHOSPHATES NUDT15"/>
    <property type="match status" value="1"/>
</dbReference>
<evidence type="ECO:0000313" key="4">
    <source>
        <dbReference type="Proteomes" id="UP001143981"/>
    </source>
</evidence>
<dbReference type="GO" id="GO:0005829">
    <property type="term" value="C:cytosol"/>
    <property type="evidence" value="ECO:0007669"/>
    <property type="project" value="TreeGrafter"/>
</dbReference>
<comment type="caution">
    <text evidence="3">The sequence shown here is derived from an EMBL/GenBank/DDBJ whole genome shotgun (WGS) entry which is preliminary data.</text>
</comment>
<dbReference type="CDD" id="cd04678">
    <property type="entry name" value="NUDIX_MTH2_Nudt15"/>
    <property type="match status" value="1"/>
</dbReference>
<keyword evidence="1" id="KW-0378">Hydrolase</keyword>
<dbReference type="PROSITE" id="PS51462">
    <property type="entry name" value="NUDIX"/>
    <property type="match status" value="1"/>
</dbReference>
<organism evidence="3 4">
    <name type="scientific">Coemansia biformis</name>
    <dbReference type="NCBI Taxonomy" id="1286918"/>
    <lineage>
        <taxon>Eukaryota</taxon>
        <taxon>Fungi</taxon>
        <taxon>Fungi incertae sedis</taxon>
        <taxon>Zoopagomycota</taxon>
        <taxon>Kickxellomycotina</taxon>
        <taxon>Kickxellomycetes</taxon>
        <taxon>Kickxellales</taxon>
        <taxon>Kickxellaceae</taxon>
        <taxon>Coemansia</taxon>
    </lineage>
</organism>
<evidence type="ECO:0000256" key="1">
    <source>
        <dbReference type="ARBA" id="ARBA00022801"/>
    </source>
</evidence>
<protein>
    <recommendedName>
        <fullName evidence="2">Nudix hydrolase domain-containing protein</fullName>
    </recommendedName>
</protein>
<dbReference type="OrthoDB" id="447842at2759"/>
<dbReference type="GO" id="GO:0006203">
    <property type="term" value="P:dGTP catabolic process"/>
    <property type="evidence" value="ECO:0007669"/>
    <property type="project" value="TreeGrafter"/>
</dbReference>
<feature type="non-terminal residue" evidence="3">
    <location>
        <position position="1"/>
    </location>
</feature>
<evidence type="ECO:0000259" key="2">
    <source>
        <dbReference type="PROSITE" id="PS51462"/>
    </source>
</evidence>
<keyword evidence="4" id="KW-1185">Reference proteome</keyword>
<dbReference type="InterPro" id="IPR020084">
    <property type="entry name" value="NUDIX_hydrolase_CS"/>
</dbReference>
<name>A0A9W7YCJ8_9FUNG</name>
<dbReference type="InterPro" id="IPR000086">
    <property type="entry name" value="NUDIX_hydrolase_dom"/>
</dbReference>
<dbReference type="SUPFAM" id="SSF55811">
    <property type="entry name" value="Nudix"/>
    <property type="match status" value="1"/>
</dbReference>
<dbReference type="Proteomes" id="UP001143981">
    <property type="component" value="Unassembled WGS sequence"/>
</dbReference>
<sequence length="165" mass="18315">FLVGQRKGSHGSGTIGLPGGHLEFGESWERCAEREILEECGVHILRPQHAATTNDIFNDDNKHYVTVFMAAELDVHALDEAGEPQSVRLMEPHKCARWLWITWDELRQRRAVLRDACVEATQAGASFSADGLAATVDLNPVFTPLQNLAEIYGDRLPPWLANPAD</sequence>
<dbReference type="PANTHER" id="PTHR16099:SF5">
    <property type="entry name" value="NUCLEOTIDE TRIPHOSPHATE DIPHOSPHATASE NUDT15"/>
    <property type="match status" value="1"/>
</dbReference>
<accession>A0A9W7YCJ8</accession>
<reference evidence="3" key="1">
    <citation type="submission" date="2022-07" db="EMBL/GenBank/DDBJ databases">
        <title>Phylogenomic reconstructions and comparative analyses of Kickxellomycotina fungi.</title>
        <authorList>
            <person name="Reynolds N.K."/>
            <person name="Stajich J.E."/>
            <person name="Barry K."/>
            <person name="Grigoriev I.V."/>
            <person name="Crous P."/>
            <person name="Smith M.E."/>
        </authorList>
    </citation>
    <scope>NUCLEOTIDE SEQUENCE</scope>
    <source>
        <strain evidence="3">BCRC 34381</strain>
    </source>
</reference>
<dbReference type="AlphaFoldDB" id="A0A9W7YCJ8"/>
<dbReference type="EMBL" id="JANBOI010000854">
    <property type="protein sequence ID" value="KAJ1728279.1"/>
    <property type="molecule type" value="Genomic_DNA"/>
</dbReference>
<dbReference type="PROSITE" id="PS00893">
    <property type="entry name" value="NUDIX_BOX"/>
    <property type="match status" value="1"/>
</dbReference>
<feature type="domain" description="Nudix hydrolase" evidence="2">
    <location>
        <begin position="1"/>
        <end position="130"/>
    </location>
</feature>
<evidence type="ECO:0000313" key="3">
    <source>
        <dbReference type="EMBL" id="KAJ1728279.1"/>
    </source>
</evidence>
<dbReference type="InterPro" id="IPR015797">
    <property type="entry name" value="NUDIX_hydrolase-like_dom_sf"/>
</dbReference>
<proteinExistence type="predicted"/>
<dbReference type="GO" id="GO:0035539">
    <property type="term" value="F:8-oxo-7,8-dihydrodeoxyguanosine triphosphate pyrophosphatase activity"/>
    <property type="evidence" value="ECO:0007669"/>
    <property type="project" value="TreeGrafter"/>
</dbReference>
<gene>
    <name evidence="3" type="ORF">LPJ61_004118</name>
</gene>
<dbReference type="Pfam" id="PF00293">
    <property type="entry name" value="NUDIX"/>
    <property type="match status" value="1"/>
</dbReference>
<dbReference type="FunFam" id="3.90.79.10:FF:000060">
    <property type="entry name" value="Nudix hydrolase 1"/>
    <property type="match status" value="1"/>
</dbReference>
<dbReference type="Gene3D" id="3.90.79.10">
    <property type="entry name" value="Nucleoside Triphosphate Pyrophosphohydrolase"/>
    <property type="match status" value="1"/>
</dbReference>